<feature type="region of interest" description="Disordered" evidence="1">
    <location>
        <begin position="333"/>
        <end position="352"/>
    </location>
</feature>
<evidence type="ECO:0000259" key="2">
    <source>
        <dbReference type="SMART" id="SM00849"/>
    </source>
</evidence>
<name>A0A5C8KND9_9GAMM</name>
<accession>A0A5C8KND9</accession>
<dbReference type="Pfam" id="PF12706">
    <property type="entry name" value="Lactamase_B_2"/>
    <property type="match status" value="1"/>
</dbReference>
<keyword evidence="4" id="KW-1185">Reference proteome</keyword>
<dbReference type="InterPro" id="IPR036866">
    <property type="entry name" value="RibonucZ/Hydroxyglut_hydro"/>
</dbReference>
<dbReference type="OrthoDB" id="9789133at2"/>
<proteinExistence type="predicted"/>
<dbReference type="PANTHER" id="PTHR43546:SF3">
    <property type="entry name" value="UPF0173 METAL-DEPENDENT HYDROLASE MJ1163"/>
    <property type="match status" value="1"/>
</dbReference>
<dbReference type="CDD" id="cd06262">
    <property type="entry name" value="metallo-hydrolase-like_MBL-fold"/>
    <property type="match status" value="1"/>
</dbReference>
<organism evidence="3 4">
    <name type="scientific">Alkalisalibacterium limincola</name>
    <dbReference type="NCBI Taxonomy" id="2699169"/>
    <lineage>
        <taxon>Bacteria</taxon>
        <taxon>Pseudomonadati</taxon>
        <taxon>Pseudomonadota</taxon>
        <taxon>Gammaproteobacteria</taxon>
        <taxon>Lysobacterales</taxon>
        <taxon>Lysobacteraceae</taxon>
        <taxon>Alkalisalibacterium</taxon>
    </lineage>
</organism>
<dbReference type="Proteomes" id="UP000321248">
    <property type="component" value="Unassembled WGS sequence"/>
</dbReference>
<sequence>MWMRRFLIIGAVVVVAVAISVALWAGQRLADVPSLDVHTVPFPESDAGLVLADPSRLRITFLGATTLLFDDGETAFLTDGFFSRPSFSEVVLSPLEPDIEEIARVLERLGVERLEAVIPLHAHYDHAMDASSVAELTEARVIGSESVTNVARGHPLPERQIQLIEDGETIALGRFRLTFIESLHAPGDRAPGVITEPLKSPSHATRFRTGTVYSMLVEHEGRRVLVHSSAGFLPGNLADHQADVVYLSIGDLGTQGASYREAYWDEVVAAVGARRVVLTHWDNLFLRLDDRLQPAPRLYQDHKPAMESLYALKLRDGVELRLRGCSSRPIRSSACPTNRRRMRTKTTSNRSASRCRTCATANSGWATTPWPIHRLTSR</sequence>
<dbReference type="Gene3D" id="3.60.15.10">
    <property type="entry name" value="Ribonuclease Z/Hydroxyacylglutathione hydrolase-like"/>
    <property type="match status" value="1"/>
</dbReference>
<dbReference type="AlphaFoldDB" id="A0A5C8KND9"/>
<dbReference type="SMART" id="SM00849">
    <property type="entry name" value="Lactamase_B"/>
    <property type="match status" value="1"/>
</dbReference>
<evidence type="ECO:0000313" key="4">
    <source>
        <dbReference type="Proteomes" id="UP000321248"/>
    </source>
</evidence>
<dbReference type="InterPro" id="IPR050114">
    <property type="entry name" value="UPF0173_UPF0282_UlaG_hydrolase"/>
</dbReference>
<dbReference type="PANTHER" id="PTHR43546">
    <property type="entry name" value="UPF0173 METAL-DEPENDENT HYDROLASE MJ1163-RELATED"/>
    <property type="match status" value="1"/>
</dbReference>
<evidence type="ECO:0000256" key="1">
    <source>
        <dbReference type="SAM" id="MobiDB-lite"/>
    </source>
</evidence>
<dbReference type="InterPro" id="IPR001279">
    <property type="entry name" value="Metallo-B-lactamas"/>
</dbReference>
<reference evidence="3 4" key="1">
    <citation type="submission" date="2019-08" db="EMBL/GenBank/DDBJ databases">
        <authorList>
            <person name="Karlyshev A.V."/>
        </authorList>
    </citation>
    <scope>NUCLEOTIDE SEQUENCE [LARGE SCALE GENOMIC DNA]</scope>
    <source>
        <strain evidence="3 4">Alg18-2.2</strain>
    </source>
</reference>
<dbReference type="SUPFAM" id="SSF56281">
    <property type="entry name" value="Metallo-hydrolase/oxidoreductase"/>
    <property type="match status" value="1"/>
</dbReference>
<feature type="domain" description="Metallo-beta-lactamase" evidence="2">
    <location>
        <begin position="63"/>
        <end position="280"/>
    </location>
</feature>
<evidence type="ECO:0000313" key="3">
    <source>
        <dbReference type="EMBL" id="TXK60974.1"/>
    </source>
</evidence>
<comment type="caution">
    <text evidence="3">The sequence shown here is derived from an EMBL/GenBank/DDBJ whole genome shotgun (WGS) entry which is preliminary data.</text>
</comment>
<protein>
    <submittedName>
        <fullName evidence="3">MBL fold metallo-hydrolase</fullName>
    </submittedName>
</protein>
<dbReference type="EMBL" id="VRTS01000007">
    <property type="protein sequence ID" value="TXK60974.1"/>
    <property type="molecule type" value="Genomic_DNA"/>
</dbReference>
<gene>
    <name evidence="3" type="ORF">FU658_10360</name>
</gene>